<keyword evidence="1" id="KW-0496">Mitochondrion</keyword>
<sequence>MSRTISPSGRLMRSERVLALMEKAIIYIYAINTILVRTTSTTGLGTLQSRIIPFLRNASNSLCLVRTTSVSSYVSDNSSSSLASKYDWIDRLDV</sequence>
<name>A0A117NGI0_PICGL</name>
<dbReference type="AlphaFoldDB" id="A0A117NGI0"/>
<comment type="caution">
    <text evidence="1">The sequence shown here is derived from an EMBL/GenBank/DDBJ whole genome shotgun (WGS) entry which is preliminary data.</text>
</comment>
<accession>A0A117NGI0</accession>
<reference evidence="1" key="1">
    <citation type="journal article" date="2015" name="Genome Biol. Evol.">
        <title>Organellar Genomes of White Spruce (Picea glauca): Assembly and Annotation.</title>
        <authorList>
            <person name="Jackman S.D."/>
            <person name="Warren R.L."/>
            <person name="Gibb E.A."/>
            <person name="Vandervalk B.P."/>
            <person name="Mohamadi H."/>
            <person name="Chu J."/>
            <person name="Raymond A."/>
            <person name="Pleasance S."/>
            <person name="Coope R."/>
            <person name="Wildung M.R."/>
            <person name="Ritland C.E."/>
            <person name="Bousquet J."/>
            <person name="Jones S.J."/>
            <person name="Bohlmann J."/>
            <person name="Birol I."/>
        </authorList>
    </citation>
    <scope>NUCLEOTIDE SEQUENCE [LARGE SCALE GENOMIC DNA]</scope>
    <source>
        <tissue evidence="1">Flushing bud</tissue>
    </source>
</reference>
<organism evidence="1">
    <name type="scientific">Picea glauca</name>
    <name type="common">White spruce</name>
    <name type="synonym">Pinus glauca</name>
    <dbReference type="NCBI Taxonomy" id="3330"/>
    <lineage>
        <taxon>Eukaryota</taxon>
        <taxon>Viridiplantae</taxon>
        <taxon>Streptophyta</taxon>
        <taxon>Embryophyta</taxon>
        <taxon>Tracheophyta</taxon>
        <taxon>Spermatophyta</taxon>
        <taxon>Pinopsida</taxon>
        <taxon>Pinidae</taxon>
        <taxon>Conifers I</taxon>
        <taxon>Pinales</taxon>
        <taxon>Pinaceae</taxon>
        <taxon>Picea</taxon>
    </lineage>
</organism>
<gene>
    <name evidence="1" type="ORF">ABT39_MTgene6291</name>
</gene>
<protein>
    <submittedName>
        <fullName evidence="1">Uncharacterized protein</fullName>
    </submittedName>
</protein>
<dbReference type="EMBL" id="LKAM01000009">
    <property type="protein sequence ID" value="KUM46836.1"/>
    <property type="molecule type" value="Genomic_DNA"/>
</dbReference>
<evidence type="ECO:0000313" key="1">
    <source>
        <dbReference type="EMBL" id="KUM46836.1"/>
    </source>
</evidence>
<geneLocation type="mitochondrion" evidence="1"/>
<proteinExistence type="predicted"/>